<evidence type="ECO:0000313" key="15">
    <source>
        <dbReference type="RefSeq" id="XP_007956167.1"/>
    </source>
</evidence>
<evidence type="ECO:0000256" key="2">
    <source>
        <dbReference type="ARBA" id="ARBA00022475"/>
    </source>
</evidence>
<evidence type="ECO:0000313" key="14">
    <source>
        <dbReference type="Proteomes" id="UP000694850"/>
    </source>
</evidence>
<accession>A0A8B7B9C0</accession>
<evidence type="ECO:0000256" key="11">
    <source>
        <dbReference type="RuleBase" id="RU000688"/>
    </source>
</evidence>
<dbReference type="PRINTS" id="PR00237">
    <property type="entry name" value="GPCRRHODOPSN"/>
</dbReference>
<evidence type="ECO:0000256" key="9">
    <source>
        <dbReference type="ARBA" id="ARBA00023170"/>
    </source>
</evidence>
<protein>
    <recommendedName>
        <fullName evidence="12">Olfactory receptor</fullName>
    </recommendedName>
</protein>
<evidence type="ECO:0000259" key="13">
    <source>
        <dbReference type="PROSITE" id="PS50262"/>
    </source>
</evidence>
<feature type="transmembrane region" description="Helical" evidence="12">
    <location>
        <begin position="66"/>
        <end position="92"/>
    </location>
</feature>
<feature type="transmembrane region" description="Helical" evidence="12">
    <location>
        <begin position="279"/>
        <end position="298"/>
    </location>
</feature>
<feature type="transmembrane region" description="Helical" evidence="12">
    <location>
        <begin position="243"/>
        <end position="267"/>
    </location>
</feature>
<evidence type="ECO:0000256" key="12">
    <source>
        <dbReference type="RuleBase" id="RU363047"/>
    </source>
</evidence>
<sequence length="314" mass="35184">MKHGLKKTDGNVSTVMQFVLLGFSELSDLQGFLFGVFSIIYMIIVTGNSLIIILTRLDPALQKPMYFFLANFSFLEICYVSVTLPRILVNLWTQDRSISLVACATQMCFLLMLGATECFLLAVMAYDRYVAICHPLHYSVVMNQKMCVQLAVGSWLIGIPVQIGQTAQIFSLRFCNSNQINHFCCDIPPILKLACGDTFAHEVSVYIVAIFFVTVPFTLILISYGKIVSTILKLPTASGRAKAFSTCSSHLLVVLLFFGSATITYLRPKSKHSAETDKLLSLFYMIITPMFNPMIYSLRNKDVIAALRKLLFKK</sequence>
<comment type="subcellular location">
    <subcellularLocation>
        <location evidence="1 12">Cell membrane</location>
        <topology evidence="1 12">Multi-pass membrane protein</topology>
    </subcellularLocation>
</comment>
<dbReference type="FunFam" id="1.20.1070.10:FF:000001">
    <property type="entry name" value="Olfactory receptor"/>
    <property type="match status" value="1"/>
</dbReference>
<evidence type="ECO:0000256" key="4">
    <source>
        <dbReference type="ARBA" id="ARBA00022692"/>
    </source>
</evidence>
<dbReference type="GO" id="GO:0004984">
    <property type="term" value="F:olfactory receptor activity"/>
    <property type="evidence" value="ECO:0007669"/>
    <property type="project" value="InterPro"/>
</dbReference>
<feature type="transmembrane region" description="Helical" evidence="12">
    <location>
        <begin position="146"/>
        <end position="163"/>
    </location>
</feature>
<dbReference type="InterPro" id="IPR000725">
    <property type="entry name" value="Olfact_rcpt"/>
</dbReference>
<keyword evidence="4 11" id="KW-0812">Transmembrane</keyword>
<dbReference type="Pfam" id="PF13853">
    <property type="entry name" value="7tm_4"/>
    <property type="match status" value="1"/>
</dbReference>
<keyword evidence="6 12" id="KW-1133">Transmembrane helix</keyword>
<dbReference type="SUPFAM" id="SSF81321">
    <property type="entry name" value="Family A G protein-coupled receptor-like"/>
    <property type="match status" value="1"/>
</dbReference>
<dbReference type="PROSITE" id="PS00237">
    <property type="entry name" value="G_PROTEIN_RECEP_F1_1"/>
    <property type="match status" value="1"/>
</dbReference>
<dbReference type="Gene3D" id="1.20.1070.10">
    <property type="entry name" value="Rhodopsin 7-helix transmembrane proteins"/>
    <property type="match status" value="1"/>
</dbReference>
<feature type="domain" description="G-protein coupled receptors family 1 profile" evidence="13">
    <location>
        <begin position="47"/>
        <end position="296"/>
    </location>
</feature>
<evidence type="ECO:0000256" key="1">
    <source>
        <dbReference type="ARBA" id="ARBA00004651"/>
    </source>
</evidence>
<evidence type="ECO:0000256" key="10">
    <source>
        <dbReference type="ARBA" id="ARBA00023224"/>
    </source>
</evidence>
<feature type="transmembrane region" description="Helical" evidence="12">
    <location>
        <begin position="203"/>
        <end position="222"/>
    </location>
</feature>
<keyword evidence="10 11" id="KW-0807">Transducer</keyword>
<keyword evidence="8 12" id="KW-0472">Membrane</keyword>
<feature type="transmembrane region" description="Helical" evidence="12">
    <location>
        <begin position="32"/>
        <end position="54"/>
    </location>
</feature>
<dbReference type="GeneID" id="103211974"/>
<evidence type="ECO:0000256" key="8">
    <source>
        <dbReference type="ARBA" id="ARBA00023136"/>
    </source>
</evidence>
<keyword evidence="3 12" id="KW-0716">Sensory transduction</keyword>
<dbReference type="RefSeq" id="XP_007956167.1">
    <property type="nucleotide sequence ID" value="XM_007957976.2"/>
</dbReference>
<keyword evidence="5 12" id="KW-0552">Olfaction</keyword>
<dbReference type="AlphaFoldDB" id="A0A8B7B9C0"/>
<reference evidence="15" key="1">
    <citation type="submission" date="2025-08" db="UniProtKB">
        <authorList>
            <consortium name="RefSeq"/>
        </authorList>
    </citation>
    <scope>IDENTIFICATION</scope>
</reference>
<dbReference type="Proteomes" id="UP000694850">
    <property type="component" value="Unplaced"/>
</dbReference>
<dbReference type="InterPro" id="IPR000276">
    <property type="entry name" value="GPCR_Rhodpsn"/>
</dbReference>
<proteinExistence type="inferred from homology"/>
<dbReference type="GO" id="GO:0005886">
    <property type="term" value="C:plasma membrane"/>
    <property type="evidence" value="ECO:0007669"/>
    <property type="project" value="UniProtKB-SubCell"/>
</dbReference>
<dbReference type="PRINTS" id="PR00245">
    <property type="entry name" value="OLFACTORYR"/>
</dbReference>
<dbReference type="CDD" id="cd15225">
    <property type="entry name" value="7tmA_OR10A-like"/>
    <property type="match status" value="1"/>
</dbReference>
<keyword evidence="2 12" id="KW-1003">Cell membrane</keyword>
<evidence type="ECO:0000256" key="5">
    <source>
        <dbReference type="ARBA" id="ARBA00022725"/>
    </source>
</evidence>
<dbReference type="GO" id="GO:0004930">
    <property type="term" value="F:G protein-coupled receptor activity"/>
    <property type="evidence" value="ECO:0007669"/>
    <property type="project" value="UniProtKB-KW"/>
</dbReference>
<feature type="transmembrane region" description="Helical" evidence="12">
    <location>
        <begin position="98"/>
        <end position="126"/>
    </location>
</feature>
<evidence type="ECO:0000256" key="3">
    <source>
        <dbReference type="ARBA" id="ARBA00022606"/>
    </source>
</evidence>
<dbReference type="InterPro" id="IPR017452">
    <property type="entry name" value="GPCR_Rhodpsn_7TM"/>
</dbReference>
<evidence type="ECO:0000256" key="7">
    <source>
        <dbReference type="ARBA" id="ARBA00023040"/>
    </source>
</evidence>
<dbReference type="OrthoDB" id="9975554at2759"/>
<keyword evidence="14" id="KW-1185">Reference proteome</keyword>
<dbReference type="PROSITE" id="PS50262">
    <property type="entry name" value="G_PROTEIN_RECEP_F1_2"/>
    <property type="match status" value="1"/>
</dbReference>
<name>A0A8B7B9C0_ORYAF</name>
<comment type="similarity">
    <text evidence="11">Belongs to the G-protein coupled receptor 1 family.</text>
</comment>
<keyword evidence="9 11" id="KW-0675">Receptor</keyword>
<dbReference type="PANTHER" id="PTHR26453">
    <property type="entry name" value="OLFACTORY RECEPTOR"/>
    <property type="match status" value="1"/>
</dbReference>
<evidence type="ECO:0000256" key="6">
    <source>
        <dbReference type="ARBA" id="ARBA00022989"/>
    </source>
</evidence>
<gene>
    <name evidence="15" type="primary">LOC103211974</name>
</gene>
<organism evidence="14 15">
    <name type="scientific">Orycteropus afer afer</name>
    <dbReference type="NCBI Taxonomy" id="1230840"/>
    <lineage>
        <taxon>Eukaryota</taxon>
        <taxon>Metazoa</taxon>
        <taxon>Chordata</taxon>
        <taxon>Craniata</taxon>
        <taxon>Vertebrata</taxon>
        <taxon>Euteleostomi</taxon>
        <taxon>Mammalia</taxon>
        <taxon>Eutheria</taxon>
        <taxon>Afrotheria</taxon>
        <taxon>Tubulidentata</taxon>
        <taxon>Orycteropodidae</taxon>
        <taxon>Orycteropus</taxon>
    </lineage>
</organism>
<keyword evidence="7 11" id="KW-0297">G-protein coupled receptor</keyword>